<keyword evidence="2" id="KW-0408">Iron</keyword>
<keyword evidence="4" id="KW-1185">Reference proteome</keyword>
<dbReference type="Gene3D" id="1.10.630.10">
    <property type="entry name" value="Cytochrome P450"/>
    <property type="match status" value="1"/>
</dbReference>
<keyword evidence="2" id="KW-0560">Oxidoreductase</keyword>
<dbReference type="RefSeq" id="WP_185059705.1">
    <property type="nucleotide sequence ID" value="NZ_BAABJP010000015.1"/>
</dbReference>
<dbReference type="Pfam" id="PF00067">
    <property type="entry name" value="p450"/>
    <property type="match status" value="1"/>
</dbReference>
<evidence type="ECO:0000313" key="3">
    <source>
        <dbReference type="EMBL" id="GAA5156560.1"/>
    </source>
</evidence>
<accession>A0ABP9Q3W8</accession>
<evidence type="ECO:0000256" key="1">
    <source>
        <dbReference type="ARBA" id="ARBA00010617"/>
    </source>
</evidence>
<evidence type="ECO:0000256" key="2">
    <source>
        <dbReference type="RuleBase" id="RU000461"/>
    </source>
</evidence>
<keyword evidence="2" id="KW-0479">Metal-binding</keyword>
<dbReference type="InterPro" id="IPR017972">
    <property type="entry name" value="Cyt_P450_CS"/>
</dbReference>
<keyword evidence="2" id="KW-0349">Heme</keyword>
<dbReference type="PRINTS" id="PR00359">
    <property type="entry name" value="BP450"/>
</dbReference>
<dbReference type="Proteomes" id="UP001428817">
    <property type="component" value="Unassembled WGS sequence"/>
</dbReference>
<organism evidence="3 4">
    <name type="scientific">Pseudonocardia eucalypti</name>
    <dbReference type="NCBI Taxonomy" id="648755"/>
    <lineage>
        <taxon>Bacteria</taxon>
        <taxon>Bacillati</taxon>
        <taxon>Actinomycetota</taxon>
        <taxon>Actinomycetes</taxon>
        <taxon>Pseudonocardiales</taxon>
        <taxon>Pseudonocardiaceae</taxon>
        <taxon>Pseudonocardia</taxon>
    </lineage>
</organism>
<keyword evidence="2" id="KW-0503">Monooxygenase</keyword>
<reference evidence="4" key="1">
    <citation type="journal article" date="2019" name="Int. J. Syst. Evol. Microbiol.">
        <title>The Global Catalogue of Microorganisms (GCM) 10K type strain sequencing project: providing services to taxonomists for standard genome sequencing and annotation.</title>
        <authorList>
            <consortium name="The Broad Institute Genomics Platform"/>
            <consortium name="The Broad Institute Genome Sequencing Center for Infectious Disease"/>
            <person name="Wu L."/>
            <person name="Ma J."/>
        </authorList>
    </citation>
    <scope>NUCLEOTIDE SEQUENCE [LARGE SCALE GENOMIC DNA]</scope>
    <source>
        <strain evidence="4">JCM 18303</strain>
    </source>
</reference>
<evidence type="ECO:0000313" key="4">
    <source>
        <dbReference type="Proteomes" id="UP001428817"/>
    </source>
</evidence>
<dbReference type="SUPFAM" id="SSF48264">
    <property type="entry name" value="Cytochrome P450"/>
    <property type="match status" value="1"/>
</dbReference>
<dbReference type="InterPro" id="IPR036396">
    <property type="entry name" value="Cyt_P450_sf"/>
</dbReference>
<dbReference type="PANTHER" id="PTHR46696:SF6">
    <property type="entry name" value="P450, PUTATIVE (EUROFUNG)-RELATED"/>
    <property type="match status" value="1"/>
</dbReference>
<dbReference type="EMBL" id="BAABJP010000015">
    <property type="protein sequence ID" value="GAA5156560.1"/>
    <property type="molecule type" value="Genomic_DNA"/>
</dbReference>
<dbReference type="InterPro" id="IPR001128">
    <property type="entry name" value="Cyt_P450"/>
</dbReference>
<dbReference type="InterPro" id="IPR002397">
    <property type="entry name" value="Cyt_P450_B"/>
</dbReference>
<protein>
    <submittedName>
        <fullName evidence="3">Cytochrome P450</fullName>
    </submittedName>
</protein>
<proteinExistence type="inferred from homology"/>
<gene>
    <name evidence="3" type="ORF">GCM10023321_32470</name>
</gene>
<dbReference type="PROSITE" id="PS00086">
    <property type="entry name" value="CYTOCHROME_P450"/>
    <property type="match status" value="1"/>
</dbReference>
<sequence length="426" mass="47046">MARFDHHTEHFAEHWRETYAELRGSCPVAHSDAHGGFSVVTRYADVQQVLRDPETFACGRDLEFDGSRTGGVTVPVNPVRMGFMEMDPPESQAYRRLVAARFTSKAINAYLPRMREIVTWVVDRVIESGRIDFVDDLSNPLPALVSLDYFGLPLDRWELYATALHKAAYREKGSVKAVMELLADLRATVADRRETLGERVGSGAAADADDQTIVDRLLSARVDGRPLGDELVTELLFMLLNGGIDTSTALIASMFLYLGEHPERRTALAADPSLIPTAVDEMLRYFTPGTGVARTVRKPVELGGIELRPGDRVLLALGSANNDPEMFPEPDQIRLDRDNNSKHLAFGNGIHRCLGAFLAPAEMTLLLQEVLRRLPDYTIDLDAVRRYPTIPLVNGYIAMPATFTPGPKSLTGFDEKLPVRAASSVG</sequence>
<comment type="similarity">
    <text evidence="1 2">Belongs to the cytochrome P450 family.</text>
</comment>
<name>A0ABP9Q3W8_9PSEU</name>
<dbReference type="PANTHER" id="PTHR46696">
    <property type="entry name" value="P450, PUTATIVE (EUROFUNG)-RELATED"/>
    <property type="match status" value="1"/>
</dbReference>
<comment type="caution">
    <text evidence="3">The sequence shown here is derived from an EMBL/GenBank/DDBJ whole genome shotgun (WGS) entry which is preliminary data.</text>
</comment>